<accession>A0A183IQV9</accession>
<dbReference type="PANTHER" id="PTHR48029:SF1">
    <property type="entry name" value="NUCLEOLAR PROTEIN 8"/>
    <property type="match status" value="1"/>
</dbReference>
<proteinExistence type="predicted"/>
<feature type="region of interest" description="Disordered" evidence="2">
    <location>
        <begin position="51"/>
        <end position="97"/>
    </location>
</feature>
<dbReference type="EMBL" id="UZAM01009412">
    <property type="protein sequence ID" value="VDP08941.1"/>
    <property type="molecule type" value="Genomic_DNA"/>
</dbReference>
<feature type="compositionally biased region" description="Acidic residues" evidence="2">
    <location>
        <begin position="71"/>
        <end position="84"/>
    </location>
</feature>
<dbReference type="OrthoDB" id="21643at2759"/>
<feature type="region of interest" description="Disordered" evidence="2">
    <location>
        <begin position="231"/>
        <end position="250"/>
    </location>
</feature>
<dbReference type="Proteomes" id="UP000270296">
    <property type="component" value="Unassembled WGS sequence"/>
</dbReference>
<keyword evidence="4" id="KW-1185">Reference proteome</keyword>
<reference evidence="3 4" key="2">
    <citation type="submission" date="2018-11" db="EMBL/GenBank/DDBJ databases">
        <authorList>
            <consortium name="Pathogen Informatics"/>
        </authorList>
    </citation>
    <scope>NUCLEOTIDE SEQUENCE [LARGE SCALE GENOMIC DNA]</scope>
</reference>
<evidence type="ECO:0000313" key="3">
    <source>
        <dbReference type="EMBL" id="VDP08941.1"/>
    </source>
</evidence>
<organism evidence="5">
    <name type="scientific">Soboliphyme baturini</name>
    <dbReference type="NCBI Taxonomy" id="241478"/>
    <lineage>
        <taxon>Eukaryota</taxon>
        <taxon>Metazoa</taxon>
        <taxon>Ecdysozoa</taxon>
        <taxon>Nematoda</taxon>
        <taxon>Enoplea</taxon>
        <taxon>Dorylaimia</taxon>
        <taxon>Dioctophymatida</taxon>
        <taxon>Dioctophymatoidea</taxon>
        <taxon>Soboliphymatidae</taxon>
        <taxon>Soboliphyme</taxon>
    </lineage>
</organism>
<evidence type="ECO:0000256" key="2">
    <source>
        <dbReference type="SAM" id="MobiDB-lite"/>
    </source>
</evidence>
<sequence length="344" mass="38767">MDADGTRVSAKNGVALFEDENDDQHQFSYSTDDFGIKPQFFSEAGQRLLRHQSKFNGDPRFKMDDKFLGDFESDKEEQSQEDEAETSKDDDVQNERAKQLSIAKKVLGEAATNLHGNIDFAMSPAKKKKRHFAGARFNPDDPSHYIYEVSNHPQKAAEIDEFLGQETDESEDDEQGQIKVGLDCDTNEARQATFGDNRLSNLVSPTDDTDIAGRQPSFSFKLKPEFIRSLKDASQKQDMKSTSSSAATSKAVQPLNESYLDFAAMKGSSFPAEDDEEKVRPSCEREKSNADTFQRPFFLLLNDEEVIGAVKNFPIVRQEAIQGWKESREALVNVTLLMLVFMLR</sequence>
<feature type="region of interest" description="Disordered" evidence="2">
    <location>
        <begin position="1"/>
        <end position="29"/>
    </location>
</feature>
<dbReference type="GO" id="GO:0003723">
    <property type="term" value="F:RNA binding"/>
    <property type="evidence" value="ECO:0007669"/>
    <property type="project" value="UniProtKB-KW"/>
</dbReference>
<protein>
    <submittedName>
        <fullName evidence="5">PAX3-and PAX7-binding protein 1</fullName>
    </submittedName>
</protein>
<feature type="compositionally biased region" description="Low complexity" evidence="2">
    <location>
        <begin position="240"/>
        <end position="250"/>
    </location>
</feature>
<feature type="compositionally biased region" description="Basic and acidic residues" evidence="2">
    <location>
        <begin position="57"/>
        <end position="69"/>
    </location>
</feature>
<keyword evidence="1" id="KW-0694">RNA-binding</keyword>
<feature type="compositionally biased region" description="Basic and acidic residues" evidence="2">
    <location>
        <begin position="85"/>
        <end position="97"/>
    </location>
</feature>
<name>A0A183IQV9_9BILA</name>
<reference evidence="5" key="1">
    <citation type="submission" date="2016-06" db="UniProtKB">
        <authorList>
            <consortium name="WormBaseParasite"/>
        </authorList>
    </citation>
    <scope>IDENTIFICATION</scope>
</reference>
<evidence type="ECO:0000256" key="1">
    <source>
        <dbReference type="ARBA" id="ARBA00022884"/>
    </source>
</evidence>
<gene>
    <name evidence="3" type="ORF">SBAD_LOCUS6006</name>
</gene>
<dbReference type="AlphaFoldDB" id="A0A183IQV9"/>
<evidence type="ECO:0000313" key="4">
    <source>
        <dbReference type="Proteomes" id="UP000270296"/>
    </source>
</evidence>
<dbReference type="PANTHER" id="PTHR48029">
    <property type="entry name" value="NUCLEOLAR PROTEIN 8"/>
    <property type="match status" value="1"/>
</dbReference>
<dbReference type="WBParaSite" id="SBAD_0000624101-mRNA-1">
    <property type="protein sequence ID" value="SBAD_0000624101-mRNA-1"/>
    <property type="gene ID" value="SBAD_0000624101"/>
</dbReference>
<evidence type="ECO:0000313" key="5">
    <source>
        <dbReference type="WBParaSite" id="SBAD_0000624101-mRNA-1"/>
    </source>
</evidence>